<evidence type="ECO:0000256" key="1">
    <source>
        <dbReference type="SAM" id="MobiDB-lite"/>
    </source>
</evidence>
<gene>
    <name evidence="2" type="ORF">PLEPLA_LOCUS47330</name>
</gene>
<keyword evidence="3" id="KW-1185">Reference proteome</keyword>
<comment type="caution">
    <text evidence="2">The sequence shown here is derived from an EMBL/GenBank/DDBJ whole genome shotgun (WGS) entry which is preliminary data.</text>
</comment>
<evidence type="ECO:0000313" key="3">
    <source>
        <dbReference type="Proteomes" id="UP001153269"/>
    </source>
</evidence>
<evidence type="ECO:0000313" key="2">
    <source>
        <dbReference type="EMBL" id="CAB1459493.1"/>
    </source>
</evidence>
<name>A0A9N7Z8S1_PLEPL</name>
<dbReference type="AlphaFoldDB" id="A0A9N7Z8S1"/>
<feature type="region of interest" description="Disordered" evidence="1">
    <location>
        <begin position="1"/>
        <end position="99"/>
    </location>
</feature>
<protein>
    <submittedName>
        <fullName evidence="2">Uncharacterized protein</fullName>
    </submittedName>
</protein>
<feature type="compositionally biased region" description="Polar residues" evidence="1">
    <location>
        <begin position="28"/>
        <end position="40"/>
    </location>
</feature>
<feature type="compositionally biased region" description="Low complexity" evidence="1">
    <location>
        <begin position="61"/>
        <end position="72"/>
    </location>
</feature>
<proteinExistence type="predicted"/>
<accession>A0A9N7Z8S1</accession>
<dbReference type="Proteomes" id="UP001153269">
    <property type="component" value="Unassembled WGS sequence"/>
</dbReference>
<organism evidence="2 3">
    <name type="scientific">Pleuronectes platessa</name>
    <name type="common">European plaice</name>
    <dbReference type="NCBI Taxonomy" id="8262"/>
    <lineage>
        <taxon>Eukaryota</taxon>
        <taxon>Metazoa</taxon>
        <taxon>Chordata</taxon>
        <taxon>Craniata</taxon>
        <taxon>Vertebrata</taxon>
        <taxon>Euteleostomi</taxon>
        <taxon>Actinopterygii</taxon>
        <taxon>Neopterygii</taxon>
        <taxon>Teleostei</taxon>
        <taxon>Neoteleostei</taxon>
        <taxon>Acanthomorphata</taxon>
        <taxon>Carangaria</taxon>
        <taxon>Pleuronectiformes</taxon>
        <taxon>Pleuronectoidei</taxon>
        <taxon>Pleuronectidae</taxon>
        <taxon>Pleuronectes</taxon>
    </lineage>
</organism>
<dbReference type="EMBL" id="CADEAL010004435">
    <property type="protein sequence ID" value="CAB1459493.1"/>
    <property type="molecule type" value="Genomic_DNA"/>
</dbReference>
<sequence length="174" mass="19023">MATSRHWLTGLNVLPETGKPAPRRGEPTSGSRFTSVNSSRCPRLLKTSHASRLISPKRRPPTSSSTATHPPRSFLPVEPKNKSFLRGSSPVDGRESGDQVQMRSFMPRLQKLKWLLCPAAAAERTAGGTALRGEGSRHQQPYARDSSLMIPACSAHIRRTSGNLRSARELTENG</sequence>
<reference evidence="2" key="1">
    <citation type="submission" date="2020-03" db="EMBL/GenBank/DDBJ databases">
        <authorList>
            <person name="Weist P."/>
        </authorList>
    </citation>
    <scope>NUCLEOTIDE SEQUENCE</scope>
</reference>